<organism evidence="2 3">
    <name type="scientific">Heterorhabditis bacteriophora</name>
    <name type="common">Entomopathogenic nematode worm</name>
    <dbReference type="NCBI Taxonomy" id="37862"/>
    <lineage>
        <taxon>Eukaryota</taxon>
        <taxon>Metazoa</taxon>
        <taxon>Ecdysozoa</taxon>
        <taxon>Nematoda</taxon>
        <taxon>Chromadorea</taxon>
        <taxon>Rhabditida</taxon>
        <taxon>Rhabditina</taxon>
        <taxon>Rhabditomorpha</taxon>
        <taxon>Strongyloidea</taxon>
        <taxon>Heterorhabditidae</taxon>
        <taxon>Heterorhabditis</taxon>
    </lineage>
</organism>
<dbReference type="Proteomes" id="UP000095283">
    <property type="component" value="Unplaced"/>
</dbReference>
<evidence type="ECO:0000313" key="2">
    <source>
        <dbReference type="Proteomes" id="UP000095283"/>
    </source>
</evidence>
<feature type="region of interest" description="Disordered" evidence="1">
    <location>
        <begin position="1"/>
        <end position="28"/>
    </location>
</feature>
<reference evidence="3" key="1">
    <citation type="submission" date="2016-11" db="UniProtKB">
        <authorList>
            <consortium name="WormBaseParasite"/>
        </authorList>
    </citation>
    <scope>IDENTIFICATION</scope>
</reference>
<proteinExistence type="predicted"/>
<evidence type="ECO:0000256" key="1">
    <source>
        <dbReference type="SAM" id="MobiDB-lite"/>
    </source>
</evidence>
<keyword evidence="2" id="KW-1185">Reference proteome</keyword>
<evidence type="ECO:0000313" key="3">
    <source>
        <dbReference type="WBParaSite" id="Hba_16698"/>
    </source>
</evidence>
<protein>
    <submittedName>
        <fullName evidence="3">PepX_C domain-containing protein</fullName>
    </submittedName>
</protein>
<dbReference type="WBParaSite" id="Hba_16698">
    <property type="protein sequence ID" value="Hba_16698"/>
    <property type="gene ID" value="Hba_16698"/>
</dbReference>
<name>A0A1I7XGU0_HETBA</name>
<sequence>MPRYVHRQPAACGAGQRHTQNSQRRGVRARPWGQLTGFRADQRLVTILIHFNSLFLLSPYATSSPHRVPYASLLDLLIYGNDQLSNEVRVFLPRSSWEIELRDENERIGKDCGRLPLAADD</sequence>
<accession>A0A1I7XGU0</accession>
<dbReference type="AlphaFoldDB" id="A0A1I7XGU0"/>